<organism evidence="1 2">
    <name type="scientific">Brucella intermedia LMG 3301</name>
    <dbReference type="NCBI Taxonomy" id="641118"/>
    <lineage>
        <taxon>Bacteria</taxon>
        <taxon>Pseudomonadati</taxon>
        <taxon>Pseudomonadota</taxon>
        <taxon>Alphaproteobacteria</taxon>
        <taxon>Hyphomicrobiales</taxon>
        <taxon>Brucellaceae</taxon>
        <taxon>Brucella/Ochrobactrum group</taxon>
        <taxon>Brucella</taxon>
    </lineage>
</organism>
<dbReference type="HOGENOM" id="CLU_123836_0_0_5"/>
<proteinExistence type="predicted"/>
<dbReference type="Pfam" id="PF06262">
    <property type="entry name" value="Zincin_1"/>
    <property type="match status" value="1"/>
</dbReference>
<sequence length="156" mass="17609">MQVWRPAQVNRTRLAGMAREDQSGDWAGRLSPSLDEIESIAIEALAHLPQEFRALCGDIIIQIADFPDDQIIEDMGLETPFDLLGLFEGRGIGERFSLQTGEGPNRITLYRRAILDYWSEHEEVLGDIITHVLIHEIGHHFGLSDDDMENIEAQAE</sequence>
<evidence type="ECO:0000313" key="2">
    <source>
        <dbReference type="Proteomes" id="UP000004386"/>
    </source>
</evidence>
<reference evidence="1 2" key="1">
    <citation type="submission" date="2009-05" db="EMBL/GenBank/DDBJ databases">
        <authorList>
            <person name="Setubal J.C."/>
            <person name="Boyle S."/>
            <person name="Crasta O.R."/>
            <person name="Gillespie J.J."/>
            <person name="Kenyon R.W."/>
            <person name="Lu J."/>
            <person name="Mane S."/>
            <person name="Nagrani S."/>
            <person name="Shallom J.M."/>
            <person name="Shallom S."/>
            <person name="Shukla M."/>
            <person name="Snyder E.E."/>
            <person name="Sobral B.W."/>
            <person name="Wattam A.R."/>
            <person name="Will R."/>
            <person name="Williams K."/>
            <person name="Yoo H."/>
            <person name="Munk C."/>
            <person name="Tapia R."/>
            <person name="Green L."/>
            <person name="Rogers Y."/>
            <person name="Detter J.C."/>
            <person name="Bruce D."/>
            <person name="Brettin T.S."/>
            <person name="Tsolis R."/>
        </authorList>
    </citation>
    <scope>NUCLEOTIDE SEQUENCE [LARGE SCALE GENOMIC DNA]</scope>
    <source>
        <strain evidence="1 2">LMG 3301</strain>
    </source>
</reference>
<dbReference type="EMBL" id="ACQA01000002">
    <property type="protein sequence ID" value="EEQ93240.1"/>
    <property type="molecule type" value="Genomic_DNA"/>
</dbReference>
<dbReference type="AlphaFoldDB" id="C4WMS8"/>
<comment type="caution">
    <text evidence="1">The sequence shown here is derived from an EMBL/GenBank/DDBJ whole genome shotgun (WGS) entry which is preliminary data.</text>
</comment>
<dbReference type="Proteomes" id="UP000004386">
    <property type="component" value="Unassembled WGS sequence"/>
</dbReference>
<name>C4WMS8_9HYPH</name>
<dbReference type="SUPFAM" id="SSF55486">
    <property type="entry name" value="Metalloproteases ('zincins'), catalytic domain"/>
    <property type="match status" value="1"/>
</dbReference>
<dbReference type="InterPro" id="IPR038555">
    <property type="entry name" value="Zincin_1_sf"/>
</dbReference>
<evidence type="ECO:0008006" key="3">
    <source>
        <dbReference type="Google" id="ProtNLM"/>
    </source>
</evidence>
<dbReference type="CDD" id="cd12952">
    <property type="entry name" value="MMP_ACEL2062"/>
    <property type="match status" value="1"/>
</dbReference>
<dbReference type="InterPro" id="IPR010428">
    <property type="entry name" value="Zincin_1"/>
</dbReference>
<dbReference type="Gene3D" id="3.30.2010.20">
    <property type="match status" value="1"/>
</dbReference>
<evidence type="ECO:0000313" key="1">
    <source>
        <dbReference type="EMBL" id="EEQ93240.1"/>
    </source>
</evidence>
<accession>C4WMS8</accession>
<protein>
    <recommendedName>
        <fullName evidence="3">Neutral zinc metallopeptidase</fullName>
    </recommendedName>
</protein>
<gene>
    <name evidence="1" type="ORF">OINT_2000381</name>
</gene>